<sequence length="80" mass="9470">MISMIIRNMLRIVDWNMIIIMDLVRAICWYHMQLFDSAHVPGFNLTELMIQHILDVKKGLAVHYIEGPNRNRTELSTCRE</sequence>
<proteinExistence type="predicted"/>
<dbReference type="AlphaFoldDB" id="B4MA70"/>
<name>B4MA70_DROVI</name>
<dbReference type="HOGENOM" id="CLU_2724943_0_0_1"/>
<evidence type="ECO:0000313" key="2">
    <source>
        <dbReference type="Proteomes" id="UP000008792"/>
    </source>
</evidence>
<keyword evidence="2" id="KW-1185">Reference proteome</keyword>
<accession>B4MA70</accession>
<dbReference type="InParanoid" id="B4MA70"/>
<reference evidence="1 2" key="1">
    <citation type="journal article" date="2007" name="Nature">
        <title>Evolution of genes and genomes on the Drosophila phylogeny.</title>
        <authorList>
            <consortium name="Drosophila 12 Genomes Consortium"/>
            <person name="Clark A.G."/>
            <person name="Eisen M.B."/>
            <person name="Smith D.R."/>
            <person name="Bergman C.M."/>
            <person name="Oliver B."/>
            <person name="Markow T.A."/>
            <person name="Kaufman T.C."/>
            <person name="Kellis M."/>
            <person name="Gelbart W."/>
            <person name="Iyer V.N."/>
            <person name="Pollard D.A."/>
            <person name="Sackton T.B."/>
            <person name="Larracuente A.M."/>
            <person name="Singh N.D."/>
            <person name="Abad J.P."/>
            <person name="Abt D.N."/>
            <person name="Adryan B."/>
            <person name="Aguade M."/>
            <person name="Akashi H."/>
            <person name="Anderson W.W."/>
            <person name="Aquadro C.F."/>
            <person name="Ardell D.H."/>
            <person name="Arguello R."/>
            <person name="Artieri C.G."/>
            <person name="Barbash D.A."/>
            <person name="Barker D."/>
            <person name="Barsanti P."/>
            <person name="Batterham P."/>
            <person name="Batzoglou S."/>
            <person name="Begun D."/>
            <person name="Bhutkar A."/>
            <person name="Blanco E."/>
            <person name="Bosak S.A."/>
            <person name="Bradley R.K."/>
            <person name="Brand A.D."/>
            <person name="Brent M.R."/>
            <person name="Brooks A.N."/>
            <person name="Brown R.H."/>
            <person name="Butlin R.K."/>
            <person name="Caggese C."/>
            <person name="Calvi B.R."/>
            <person name="Bernardo de Carvalho A."/>
            <person name="Caspi A."/>
            <person name="Castrezana S."/>
            <person name="Celniker S.E."/>
            <person name="Chang J.L."/>
            <person name="Chapple C."/>
            <person name="Chatterji S."/>
            <person name="Chinwalla A."/>
            <person name="Civetta A."/>
            <person name="Clifton S.W."/>
            <person name="Comeron J.M."/>
            <person name="Costello J.C."/>
            <person name="Coyne J.A."/>
            <person name="Daub J."/>
            <person name="David R.G."/>
            <person name="Delcher A.L."/>
            <person name="Delehaunty K."/>
            <person name="Do C.B."/>
            <person name="Ebling H."/>
            <person name="Edwards K."/>
            <person name="Eickbush T."/>
            <person name="Evans J.D."/>
            <person name="Filipski A."/>
            <person name="Findeiss S."/>
            <person name="Freyhult E."/>
            <person name="Fulton L."/>
            <person name="Fulton R."/>
            <person name="Garcia A.C."/>
            <person name="Gardiner A."/>
            <person name="Garfield D.A."/>
            <person name="Garvin B.E."/>
            <person name="Gibson G."/>
            <person name="Gilbert D."/>
            <person name="Gnerre S."/>
            <person name="Godfrey J."/>
            <person name="Good R."/>
            <person name="Gotea V."/>
            <person name="Gravely B."/>
            <person name="Greenberg A.J."/>
            <person name="Griffiths-Jones S."/>
            <person name="Gross S."/>
            <person name="Guigo R."/>
            <person name="Gustafson E.A."/>
            <person name="Haerty W."/>
            <person name="Hahn M.W."/>
            <person name="Halligan D.L."/>
            <person name="Halpern A.L."/>
            <person name="Halter G.M."/>
            <person name="Han M.V."/>
            <person name="Heger A."/>
            <person name="Hillier L."/>
            <person name="Hinrichs A.S."/>
            <person name="Holmes I."/>
            <person name="Hoskins R.A."/>
            <person name="Hubisz M.J."/>
            <person name="Hultmark D."/>
            <person name="Huntley M.A."/>
            <person name="Jaffe D.B."/>
            <person name="Jagadeeshan S."/>
            <person name="Jeck W.R."/>
            <person name="Johnson J."/>
            <person name="Jones C.D."/>
            <person name="Jordan W.C."/>
            <person name="Karpen G.H."/>
            <person name="Kataoka E."/>
            <person name="Keightley P.D."/>
            <person name="Kheradpour P."/>
            <person name="Kirkness E.F."/>
            <person name="Koerich L.B."/>
            <person name="Kristiansen K."/>
            <person name="Kudrna D."/>
            <person name="Kulathinal R.J."/>
            <person name="Kumar S."/>
            <person name="Kwok R."/>
            <person name="Lander E."/>
            <person name="Langley C.H."/>
            <person name="Lapoint R."/>
            <person name="Lazzaro B.P."/>
            <person name="Lee S.J."/>
            <person name="Levesque L."/>
            <person name="Li R."/>
            <person name="Lin C.F."/>
            <person name="Lin M.F."/>
            <person name="Lindblad-Toh K."/>
            <person name="Llopart A."/>
            <person name="Long M."/>
            <person name="Low L."/>
            <person name="Lozovsky E."/>
            <person name="Lu J."/>
            <person name="Luo M."/>
            <person name="Machado C.A."/>
            <person name="Makalowski W."/>
            <person name="Marzo M."/>
            <person name="Matsuda M."/>
            <person name="Matzkin L."/>
            <person name="McAllister B."/>
            <person name="McBride C.S."/>
            <person name="McKernan B."/>
            <person name="McKernan K."/>
            <person name="Mendez-Lago M."/>
            <person name="Minx P."/>
            <person name="Mollenhauer M.U."/>
            <person name="Montooth K."/>
            <person name="Mount S.M."/>
            <person name="Mu X."/>
            <person name="Myers E."/>
            <person name="Negre B."/>
            <person name="Newfeld S."/>
            <person name="Nielsen R."/>
            <person name="Noor M.A."/>
            <person name="O'Grady P."/>
            <person name="Pachter L."/>
            <person name="Papaceit M."/>
            <person name="Parisi M.J."/>
            <person name="Parisi M."/>
            <person name="Parts L."/>
            <person name="Pedersen J.S."/>
            <person name="Pesole G."/>
            <person name="Phillippy A.M."/>
            <person name="Ponting C.P."/>
            <person name="Pop M."/>
            <person name="Porcelli D."/>
            <person name="Powell J.R."/>
            <person name="Prohaska S."/>
            <person name="Pruitt K."/>
            <person name="Puig M."/>
            <person name="Quesneville H."/>
            <person name="Ram K.R."/>
            <person name="Rand D."/>
            <person name="Rasmussen M.D."/>
            <person name="Reed L.K."/>
            <person name="Reenan R."/>
            <person name="Reily A."/>
            <person name="Remington K.A."/>
            <person name="Rieger T.T."/>
            <person name="Ritchie M.G."/>
            <person name="Robin C."/>
            <person name="Rogers Y.H."/>
            <person name="Rohde C."/>
            <person name="Rozas J."/>
            <person name="Rubenfield M.J."/>
            <person name="Ruiz A."/>
            <person name="Russo S."/>
            <person name="Salzberg S.L."/>
            <person name="Sanchez-Gracia A."/>
            <person name="Saranga D.J."/>
            <person name="Sato H."/>
            <person name="Schaeffer S.W."/>
            <person name="Schatz M.C."/>
            <person name="Schlenke T."/>
            <person name="Schwartz R."/>
            <person name="Segarra C."/>
            <person name="Singh R.S."/>
            <person name="Sirot L."/>
            <person name="Sirota M."/>
            <person name="Sisneros N.B."/>
            <person name="Smith C.D."/>
            <person name="Smith T.F."/>
            <person name="Spieth J."/>
            <person name="Stage D.E."/>
            <person name="Stark A."/>
            <person name="Stephan W."/>
            <person name="Strausberg R.L."/>
            <person name="Strempel S."/>
            <person name="Sturgill D."/>
            <person name="Sutton G."/>
            <person name="Sutton G.G."/>
            <person name="Tao W."/>
            <person name="Teichmann S."/>
            <person name="Tobari Y.N."/>
            <person name="Tomimura Y."/>
            <person name="Tsolas J.M."/>
            <person name="Valente V.L."/>
            <person name="Venter E."/>
            <person name="Venter J.C."/>
            <person name="Vicario S."/>
            <person name="Vieira F.G."/>
            <person name="Vilella A.J."/>
            <person name="Villasante A."/>
            <person name="Walenz B."/>
            <person name="Wang J."/>
            <person name="Wasserman M."/>
            <person name="Watts T."/>
            <person name="Wilson D."/>
            <person name="Wilson R.K."/>
            <person name="Wing R.A."/>
            <person name="Wolfner M.F."/>
            <person name="Wong A."/>
            <person name="Wong G.K."/>
            <person name="Wu C.I."/>
            <person name="Wu G."/>
            <person name="Yamamoto D."/>
            <person name="Yang H.P."/>
            <person name="Yang S.P."/>
            <person name="Yorke J.A."/>
            <person name="Yoshida K."/>
            <person name="Zdobnov E."/>
            <person name="Zhang P."/>
            <person name="Zhang Y."/>
            <person name="Zimin A.V."/>
            <person name="Baldwin J."/>
            <person name="Abdouelleil A."/>
            <person name="Abdulkadir J."/>
            <person name="Abebe A."/>
            <person name="Abera B."/>
            <person name="Abreu J."/>
            <person name="Acer S.C."/>
            <person name="Aftuck L."/>
            <person name="Alexander A."/>
            <person name="An P."/>
            <person name="Anderson E."/>
            <person name="Anderson S."/>
            <person name="Arachi H."/>
            <person name="Azer M."/>
            <person name="Bachantsang P."/>
            <person name="Barry A."/>
            <person name="Bayul T."/>
            <person name="Berlin A."/>
            <person name="Bessette D."/>
            <person name="Bloom T."/>
            <person name="Blye J."/>
            <person name="Boguslavskiy L."/>
            <person name="Bonnet C."/>
            <person name="Boukhgalter B."/>
            <person name="Bourzgui I."/>
            <person name="Brown A."/>
            <person name="Cahill P."/>
            <person name="Channer S."/>
            <person name="Cheshatsang Y."/>
            <person name="Chuda L."/>
            <person name="Citroen M."/>
            <person name="Collymore A."/>
            <person name="Cooke P."/>
            <person name="Costello M."/>
            <person name="D'Aco K."/>
            <person name="Daza R."/>
            <person name="De Haan G."/>
            <person name="DeGray S."/>
            <person name="DeMaso C."/>
            <person name="Dhargay N."/>
            <person name="Dooley K."/>
            <person name="Dooley E."/>
            <person name="Doricent M."/>
            <person name="Dorje P."/>
            <person name="Dorjee K."/>
            <person name="Dupes A."/>
            <person name="Elong R."/>
            <person name="Falk J."/>
            <person name="Farina A."/>
            <person name="Faro S."/>
            <person name="Ferguson D."/>
            <person name="Fisher S."/>
            <person name="Foley C.D."/>
            <person name="Franke A."/>
            <person name="Friedrich D."/>
            <person name="Gadbois L."/>
            <person name="Gearin G."/>
            <person name="Gearin C.R."/>
            <person name="Giannoukos G."/>
            <person name="Goode T."/>
            <person name="Graham J."/>
            <person name="Grandbois E."/>
            <person name="Grewal S."/>
            <person name="Gyaltsen K."/>
            <person name="Hafez N."/>
            <person name="Hagos B."/>
            <person name="Hall J."/>
            <person name="Henson C."/>
            <person name="Hollinger A."/>
            <person name="Honan T."/>
            <person name="Huard M.D."/>
            <person name="Hughes L."/>
            <person name="Hurhula B."/>
            <person name="Husby M.E."/>
            <person name="Kamat A."/>
            <person name="Kanga B."/>
            <person name="Kashin S."/>
            <person name="Khazanovich D."/>
            <person name="Kisner P."/>
            <person name="Lance K."/>
            <person name="Lara M."/>
            <person name="Lee W."/>
            <person name="Lennon N."/>
            <person name="Letendre F."/>
            <person name="LeVine R."/>
            <person name="Lipovsky A."/>
            <person name="Liu X."/>
            <person name="Liu J."/>
            <person name="Liu S."/>
            <person name="Lokyitsang T."/>
            <person name="Lokyitsang Y."/>
            <person name="Lubonja R."/>
            <person name="Lui A."/>
            <person name="MacDonald P."/>
            <person name="Magnisalis V."/>
            <person name="Maru K."/>
            <person name="Matthews C."/>
            <person name="McCusker W."/>
            <person name="McDonough S."/>
            <person name="Mehta T."/>
            <person name="Meldrim J."/>
            <person name="Meneus L."/>
            <person name="Mihai O."/>
            <person name="Mihalev A."/>
            <person name="Mihova T."/>
            <person name="Mittelman R."/>
            <person name="Mlenga V."/>
            <person name="Montmayeur A."/>
            <person name="Mulrain L."/>
            <person name="Navidi A."/>
            <person name="Naylor J."/>
            <person name="Negash T."/>
            <person name="Nguyen T."/>
            <person name="Nguyen N."/>
            <person name="Nicol R."/>
            <person name="Norbu C."/>
            <person name="Norbu N."/>
            <person name="Novod N."/>
            <person name="O'Neill B."/>
            <person name="Osman S."/>
            <person name="Markiewicz E."/>
            <person name="Oyono O.L."/>
            <person name="Patti C."/>
            <person name="Phunkhang P."/>
            <person name="Pierre F."/>
            <person name="Priest M."/>
            <person name="Raghuraman S."/>
            <person name="Rege F."/>
            <person name="Reyes R."/>
            <person name="Rise C."/>
            <person name="Rogov P."/>
            <person name="Ross K."/>
            <person name="Ryan E."/>
            <person name="Settipalli S."/>
            <person name="Shea T."/>
            <person name="Sherpa N."/>
            <person name="Shi L."/>
            <person name="Shih D."/>
            <person name="Sparrow T."/>
            <person name="Spaulding J."/>
            <person name="Stalker J."/>
            <person name="Stange-Thomann N."/>
            <person name="Stavropoulos S."/>
            <person name="Stone C."/>
            <person name="Strader C."/>
            <person name="Tesfaye S."/>
            <person name="Thomson T."/>
            <person name="Thoulutsang Y."/>
            <person name="Thoulutsang D."/>
            <person name="Topham K."/>
            <person name="Topping I."/>
            <person name="Tsamla T."/>
            <person name="Vassiliev H."/>
            <person name="Vo A."/>
            <person name="Wangchuk T."/>
            <person name="Wangdi T."/>
            <person name="Weiand M."/>
            <person name="Wilkinson J."/>
            <person name="Wilson A."/>
            <person name="Yadav S."/>
            <person name="Young G."/>
            <person name="Yu Q."/>
            <person name="Zembek L."/>
            <person name="Zhong D."/>
            <person name="Zimmer A."/>
            <person name="Zwirko Z."/>
            <person name="Jaffe D.B."/>
            <person name="Alvarez P."/>
            <person name="Brockman W."/>
            <person name="Butler J."/>
            <person name="Chin C."/>
            <person name="Gnerre S."/>
            <person name="Grabherr M."/>
            <person name="Kleber M."/>
            <person name="Mauceli E."/>
            <person name="MacCallum I."/>
        </authorList>
    </citation>
    <scope>NUCLEOTIDE SEQUENCE [LARGE SCALE GENOMIC DNA]</scope>
    <source>
        <strain evidence="2">Tucson 15010-1051.87</strain>
    </source>
</reference>
<dbReference type="Proteomes" id="UP000008792">
    <property type="component" value="Unassembled WGS sequence"/>
</dbReference>
<evidence type="ECO:0000313" key="1">
    <source>
        <dbReference type="EMBL" id="EDW66129.2"/>
    </source>
</evidence>
<gene>
    <name evidence="1" type="primary">Dvir\GJ15852</name>
    <name evidence="1" type="ORF">Dvir_GJ15852</name>
</gene>
<organism evidence="1 2">
    <name type="scientific">Drosophila virilis</name>
    <name type="common">Fruit fly</name>
    <dbReference type="NCBI Taxonomy" id="7244"/>
    <lineage>
        <taxon>Eukaryota</taxon>
        <taxon>Metazoa</taxon>
        <taxon>Ecdysozoa</taxon>
        <taxon>Arthropoda</taxon>
        <taxon>Hexapoda</taxon>
        <taxon>Insecta</taxon>
        <taxon>Pterygota</taxon>
        <taxon>Neoptera</taxon>
        <taxon>Endopterygota</taxon>
        <taxon>Diptera</taxon>
        <taxon>Brachycera</taxon>
        <taxon>Muscomorpha</taxon>
        <taxon>Ephydroidea</taxon>
        <taxon>Drosophilidae</taxon>
        <taxon>Drosophila</taxon>
    </lineage>
</organism>
<protein>
    <submittedName>
        <fullName evidence="1">Uncharacterized protein</fullName>
    </submittedName>
</protein>
<dbReference type="EMBL" id="CH940655">
    <property type="protein sequence ID" value="EDW66129.2"/>
    <property type="molecule type" value="Genomic_DNA"/>
</dbReference>